<dbReference type="PANTHER" id="PTHR12260">
    <property type="entry name" value="DAMAGE-CONTROL PHOSPHATASE ARMT1"/>
    <property type="match status" value="1"/>
</dbReference>
<evidence type="ECO:0000256" key="4">
    <source>
        <dbReference type="ARBA" id="ARBA00022723"/>
    </source>
</evidence>
<name>A0ABZ2KBU5_9BACT</name>
<evidence type="ECO:0000256" key="5">
    <source>
        <dbReference type="ARBA" id="ARBA00022801"/>
    </source>
</evidence>
<evidence type="ECO:0000256" key="6">
    <source>
        <dbReference type="ARBA" id="ARBA00023211"/>
    </source>
</evidence>
<proteinExistence type="inferred from homology"/>
<keyword evidence="4" id="KW-0479">Metal-binding</keyword>
<evidence type="ECO:0000256" key="2">
    <source>
        <dbReference type="ARBA" id="ARBA00001936"/>
    </source>
</evidence>
<comment type="cofactor">
    <cofactor evidence="2">
        <name>Mn(2+)</name>
        <dbReference type="ChEBI" id="CHEBI:29035"/>
    </cofactor>
</comment>
<evidence type="ECO:0000313" key="9">
    <source>
        <dbReference type="EMBL" id="WXA94867.1"/>
    </source>
</evidence>
<dbReference type="RefSeq" id="WP_394845477.1">
    <property type="nucleotide sequence ID" value="NZ_CP089982.1"/>
</dbReference>
<keyword evidence="6" id="KW-0464">Manganese</keyword>
<dbReference type="Gene3D" id="3.40.50.10880">
    <property type="entry name" value="Uncharacterised protein PF01937, DUF89, domain 3"/>
    <property type="match status" value="1"/>
</dbReference>
<dbReference type="EMBL" id="CP089982">
    <property type="protein sequence ID" value="WXA94867.1"/>
    <property type="molecule type" value="Genomic_DNA"/>
</dbReference>
<comment type="catalytic activity">
    <reaction evidence="7">
        <text>beta-D-fructose 6-phosphate = dihydroxyacetone + D-glyceraldehyde 3-phosphate</text>
        <dbReference type="Rhea" id="RHEA:28002"/>
        <dbReference type="ChEBI" id="CHEBI:16016"/>
        <dbReference type="ChEBI" id="CHEBI:57634"/>
        <dbReference type="ChEBI" id="CHEBI:59776"/>
    </reaction>
</comment>
<comment type="catalytic activity">
    <reaction evidence="1">
        <text>beta-D-fructose 1-phosphate + H2O = D-fructose + phosphate</text>
        <dbReference type="Rhea" id="RHEA:35603"/>
        <dbReference type="ChEBI" id="CHEBI:15377"/>
        <dbReference type="ChEBI" id="CHEBI:37721"/>
        <dbReference type="ChEBI" id="CHEBI:43474"/>
        <dbReference type="ChEBI" id="CHEBI:138881"/>
    </reaction>
</comment>
<dbReference type="SUPFAM" id="SSF111321">
    <property type="entry name" value="AF1104-like"/>
    <property type="match status" value="1"/>
</dbReference>
<evidence type="ECO:0000313" key="10">
    <source>
        <dbReference type="Proteomes" id="UP001379533"/>
    </source>
</evidence>
<dbReference type="InterPro" id="IPR002791">
    <property type="entry name" value="ARMT1-like_metal-bd"/>
</dbReference>
<evidence type="ECO:0000256" key="7">
    <source>
        <dbReference type="ARBA" id="ARBA00048809"/>
    </source>
</evidence>
<dbReference type="Pfam" id="PF01937">
    <property type="entry name" value="ARMT1-like_dom"/>
    <property type="match status" value="1"/>
</dbReference>
<keyword evidence="5" id="KW-0378">Hydrolase</keyword>
<comment type="similarity">
    <text evidence="3">Belongs to the damage-control phosphatase family. Sugar phosphate phosphatase III subfamily.</text>
</comment>
<accession>A0ABZ2KBU5</accession>
<feature type="domain" description="Damage-control phosphatase ARMT1-like metal-binding" evidence="8">
    <location>
        <begin position="73"/>
        <end position="360"/>
    </location>
</feature>
<evidence type="ECO:0000256" key="1">
    <source>
        <dbReference type="ARBA" id="ARBA00001326"/>
    </source>
</evidence>
<keyword evidence="10" id="KW-1185">Reference proteome</keyword>
<evidence type="ECO:0000259" key="8">
    <source>
        <dbReference type="Pfam" id="PF01937"/>
    </source>
</evidence>
<gene>
    <name evidence="9" type="ORF">LZC95_51655</name>
</gene>
<dbReference type="Proteomes" id="UP001379533">
    <property type="component" value="Chromosome"/>
</dbReference>
<dbReference type="PANTHER" id="PTHR12260:SF6">
    <property type="entry name" value="DAMAGE-CONTROL PHOSPHATASE ARMT1"/>
    <property type="match status" value="1"/>
</dbReference>
<sequence>MRDLDQLAAPIRRDTGAGFAEFTVTRRFPKIAATAAAALAGQPAVQRAIEALVTRIIAGDRVDTSVMARPTPFWSRYLDKLDGLAQATWAELPFFDIEFLFYHAMNSMAGHFHEGTDVFRTVRHDAREAALAALARAPFEMKEPLAQAVWLALLANEADYSQLVTGRGDASTWSDRLVVDARAELLDAIAAPADAAAPIHLILDNAGAELLADLVLTDALLSSSDDARIVLHAKPWPMFVSDALVEDVHASIDALRAHASQHLRALGDRLDGGRTTGRLRVESHVAWGEPRHFDALDAELVDALQRARVVISKGDLNYRRFLGDRAWPVDTSASVASRSVPFVAFALRVLKCEVLVGVPAAVATRAAASNPAWQTDGTYALVQRMGR</sequence>
<reference evidence="9 10" key="1">
    <citation type="submission" date="2021-12" db="EMBL/GenBank/DDBJ databases">
        <title>Discovery of the Pendulisporaceae a myxobacterial family with distinct sporulation behavior and unique specialized metabolism.</title>
        <authorList>
            <person name="Garcia R."/>
            <person name="Popoff A."/>
            <person name="Bader C.D."/>
            <person name="Loehr J."/>
            <person name="Walesch S."/>
            <person name="Walt C."/>
            <person name="Boldt J."/>
            <person name="Bunk B."/>
            <person name="Haeckl F.J.F.P.J."/>
            <person name="Gunesch A.P."/>
            <person name="Birkelbach J."/>
            <person name="Nuebel U."/>
            <person name="Pietschmann T."/>
            <person name="Bach T."/>
            <person name="Mueller R."/>
        </authorList>
    </citation>
    <scope>NUCLEOTIDE SEQUENCE [LARGE SCALE GENOMIC DNA]</scope>
    <source>
        <strain evidence="9 10">MSr12523</strain>
    </source>
</reference>
<organism evidence="9 10">
    <name type="scientific">Pendulispora brunnea</name>
    <dbReference type="NCBI Taxonomy" id="2905690"/>
    <lineage>
        <taxon>Bacteria</taxon>
        <taxon>Pseudomonadati</taxon>
        <taxon>Myxococcota</taxon>
        <taxon>Myxococcia</taxon>
        <taxon>Myxococcales</taxon>
        <taxon>Sorangiineae</taxon>
        <taxon>Pendulisporaceae</taxon>
        <taxon>Pendulispora</taxon>
    </lineage>
</organism>
<dbReference type="InterPro" id="IPR036075">
    <property type="entry name" value="ARMT-1-like_metal-bd_sf"/>
</dbReference>
<dbReference type="InterPro" id="IPR039763">
    <property type="entry name" value="ARMT1"/>
</dbReference>
<protein>
    <submittedName>
        <fullName evidence="9">Protein-glutamate O-methyltransferase family protein</fullName>
    </submittedName>
</protein>
<evidence type="ECO:0000256" key="3">
    <source>
        <dbReference type="ARBA" id="ARBA00009519"/>
    </source>
</evidence>